<sequence>MTNLDKNELAKIGIQFGNLARKWNPKMRPYIYDKTKSKIHILDLQKIVVSCQGVGDYINSIIKKNKTILFLCGFLTNFGETEKRLRELQKLNFFVKKDIFKSLTKKEQAKYEERRVELQSIYEG</sequence>
<reference evidence="1" key="1">
    <citation type="submission" date="2021-06" db="EMBL/GenBank/DDBJ databases">
        <authorList>
            <person name="Kallberg Y."/>
            <person name="Tangrot J."/>
            <person name="Rosling A."/>
        </authorList>
    </citation>
    <scope>NUCLEOTIDE SEQUENCE</scope>
    <source>
        <strain evidence="1">28 12/20/2015</strain>
    </source>
</reference>
<dbReference type="Proteomes" id="UP000789366">
    <property type="component" value="Unassembled WGS sequence"/>
</dbReference>
<keyword evidence="2" id="KW-1185">Reference proteome</keyword>
<name>A0ACA9R2M0_9GLOM</name>
<evidence type="ECO:0000313" key="1">
    <source>
        <dbReference type="EMBL" id="CAG8774080.1"/>
    </source>
</evidence>
<accession>A0ACA9R2M0</accession>
<feature type="non-terminal residue" evidence="1">
    <location>
        <position position="124"/>
    </location>
</feature>
<comment type="caution">
    <text evidence="1">The sequence shown here is derived from an EMBL/GenBank/DDBJ whole genome shotgun (WGS) entry which is preliminary data.</text>
</comment>
<proteinExistence type="predicted"/>
<feature type="non-terminal residue" evidence="1">
    <location>
        <position position="1"/>
    </location>
</feature>
<dbReference type="EMBL" id="CAJVPW010055891">
    <property type="protein sequence ID" value="CAG8774080.1"/>
    <property type="molecule type" value="Genomic_DNA"/>
</dbReference>
<evidence type="ECO:0000313" key="2">
    <source>
        <dbReference type="Proteomes" id="UP000789366"/>
    </source>
</evidence>
<protein>
    <submittedName>
        <fullName evidence="1">2780_t:CDS:1</fullName>
    </submittedName>
</protein>
<gene>
    <name evidence="1" type="ORF">SPELUC_LOCUS15966</name>
</gene>
<organism evidence="1 2">
    <name type="scientific">Cetraspora pellucida</name>
    <dbReference type="NCBI Taxonomy" id="1433469"/>
    <lineage>
        <taxon>Eukaryota</taxon>
        <taxon>Fungi</taxon>
        <taxon>Fungi incertae sedis</taxon>
        <taxon>Mucoromycota</taxon>
        <taxon>Glomeromycotina</taxon>
        <taxon>Glomeromycetes</taxon>
        <taxon>Diversisporales</taxon>
        <taxon>Gigasporaceae</taxon>
        <taxon>Cetraspora</taxon>
    </lineage>
</organism>